<evidence type="ECO:0000256" key="4">
    <source>
        <dbReference type="ARBA" id="ARBA00022833"/>
    </source>
</evidence>
<dbReference type="Proteomes" id="UP000019471">
    <property type="component" value="Unassembled WGS sequence"/>
</dbReference>
<feature type="compositionally biased region" description="Basic residues" evidence="6">
    <location>
        <begin position="392"/>
        <end position="413"/>
    </location>
</feature>
<protein>
    <recommendedName>
        <fullName evidence="7">PARP-type domain-containing protein</fullName>
    </recommendedName>
</protein>
<feature type="domain" description="PARP-type" evidence="7">
    <location>
        <begin position="1"/>
        <end position="99"/>
    </location>
</feature>
<feature type="region of interest" description="Disordered" evidence="6">
    <location>
        <begin position="377"/>
        <end position="413"/>
    </location>
</feature>
<dbReference type="eggNOG" id="ENOG502S5PB">
    <property type="taxonomic scope" value="Eukaryota"/>
</dbReference>
<evidence type="ECO:0000313" key="8">
    <source>
        <dbReference type="EMBL" id="EXJ53455.1"/>
    </source>
</evidence>
<proteinExistence type="predicted"/>
<dbReference type="STRING" id="1182543.W9VKA9"/>
<keyword evidence="5" id="KW-0539">Nucleus</keyword>
<dbReference type="Pfam" id="PF00645">
    <property type="entry name" value="zf-PARP"/>
    <property type="match status" value="1"/>
</dbReference>
<dbReference type="InterPro" id="IPR001510">
    <property type="entry name" value="Znf_PARP"/>
</dbReference>
<dbReference type="InterPro" id="IPR036957">
    <property type="entry name" value="Znf_PARP_sf"/>
</dbReference>
<keyword evidence="2" id="KW-0479">Metal-binding</keyword>
<dbReference type="GO" id="GO:0005634">
    <property type="term" value="C:nucleus"/>
    <property type="evidence" value="ECO:0007669"/>
    <property type="project" value="UniProtKB-SubCell"/>
</dbReference>
<reference evidence="8 9" key="1">
    <citation type="submission" date="2013-03" db="EMBL/GenBank/DDBJ databases">
        <title>The Genome Sequence of Cladophialophora psammophila CBS 110553.</title>
        <authorList>
            <consortium name="The Broad Institute Genomics Platform"/>
            <person name="Cuomo C."/>
            <person name="de Hoog S."/>
            <person name="Gorbushina A."/>
            <person name="Walker B."/>
            <person name="Young S.K."/>
            <person name="Zeng Q."/>
            <person name="Gargeya S."/>
            <person name="Fitzgerald M."/>
            <person name="Haas B."/>
            <person name="Abouelleil A."/>
            <person name="Allen A.W."/>
            <person name="Alvarado L."/>
            <person name="Arachchi H.M."/>
            <person name="Berlin A.M."/>
            <person name="Chapman S.B."/>
            <person name="Gainer-Dewar J."/>
            <person name="Goldberg J."/>
            <person name="Griggs A."/>
            <person name="Gujja S."/>
            <person name="Hansen M."/>
            <person name="Howarth C."/>
            <person name="Imamovic A."/>
            <person name="Ireland A."/>
            <person name="Larimer J."/>
            <person name="McCowan C."/>
            <person name="Murphy C."/>
            <person name="Pearson M."/>
            <person name="Poon T.W."/>
            <person name="Priest M."/>
            <person name="Roberts A."/>
            <person name="Saif S."/>
            <person name="Shea T."/>
            <person name="Sisk P."/>
            <person name="Sykes S."/>
            <person name="Wortman J."/>
            <person name="Nusbaum C."/>
            <person name="Birren B."/>
        </authorList>
    </citation>
    <scope>NUCLEOTIDE SEQUENCE [LARGE SCALE GENOMIC DNA]</scope>
    <source>
        <strain evidence="8 9">CBS 110553</strain>
    </source>
</reference>
<dbReference type="OrthoDB" id="429950at2759"/>
<dbReference type="HOGENOM" id="CLU_045993_1_0_1"/>
<keyword evidence="4" id="KW-0862">Zinc</keyword>
<evidence type="ECO:0000313" key="9">
    <source>
        <dbReference type="Proteomes" id="UP000019471"/>
    </source>
</evidence>
<evidence type="ECO:0000256" key="2">
    <source>
        <dbReference type="ARBA" id="ARBA00022723"/>
    </source>
</evidence>
<dbReference type="EMBL" id="AMGX01000046">
    <property type="protein sequence ID" value="EXJ53455.1"/>
    <property type="molecule type" value="Genomic_DNA"/>
</dbReference>
<feature type="compositionally biased region" description="Basic residues" evidence="6">
    <location>
        <begin position="144"/>
        <end position="155"/>
    </location>
</feature>
<evidence type="ECO:0000256" key="3">
    <source>
        <dbReference type="ARBA" id="ARBA00022771"/>
    </source>
</evidence>
<dbReference type="AlphaFoldDB" id="W9VKA9"/>
<accession>W9VKA9</accession>
<comment type="caution">
    <text evidence="8">The sequence shown here is derived from an EMBL/GenBank/DDBJ whole genome shotgun (WGS) entry which is preliminary data.</text>
</comment>
<dbReference type="GO" id="GO:0008270">
    <property type="term" value="F:zinc ion binding"/>
    <property type="evidence" value="ECO:0007669"/>
    <property type="project" value="UniProtKB-KW"/>
</dbReference>
<dbReference type="GO" id="GO:0003677">
    <property type="term" value="F:DNA binding"/>
    <property type="evidence" value="ECO:0007669"/>
    <property type="project" value="InterPro"/>
</dbReference>
<comment type="subcellular location">
    <subcellularLocation>
        <location evidence="1">Nucleus</location>
    </subcellularLocation>
</comment>
<feature type="compositionally biased region" description="Basic and acidic residues" evidence="6">
    <location>
        <begin position="382"/>
        <end position="391"/>
    </location>
</feature>
<evidence type="ECO:0000256" key="6">
    <source>
        <dbReference type="SAM" id="MobiDB-lite"/>
    </source>
</evidence>
<dbReference type="Gene3D" id="3.30.1740.10">
    <property type="entry name" value="Zinc finger, PARP-type"/>
    <property type="match status" value="1"/>
</dbReference>
<feature type="region of interest" description="Disordered" evidence="6">
    <location>
        <begin position="103"/>
        <end position="348"/>
    </location>
</feature>
<dbReference type="SUPFAM" id="SSF57716">
    <property type="entry name" value="Glucocorticoid receptor-like (DNA-binding domain)"/>
    <property type="match status" value="1"/>
</dbReference>
<gene>
    <name evidence="8" type="ORF">A1O5_13323</name>
</gene>
<dbReference type="RefSeq" id="XP_007752079.1">
    <property type="nucleotide sequence ID" value="XM_007753889.1"/>
</dbReference>
<keyword evidence="3" id="KW-0863">Zinc-finger</keyword>
<sequence>MAKTGRAGCQNTACKKAGVKIQKGEFRMGTLVTIHEHTSWMWKHWGCVTPAQIKKLQDQVGPLEDLDDLDADLDRIIDGYDEIDDESREKIKFALEHGHVADEDWNGEPEYNRPGMKGINRRTPKKKEVEDDEGVAAENEQTRSKSKAKRGRGKKPKVESEDEEDMPVSPAAKKKAARRRIKDEDEDGQPNESAPPKQAGGRKRKVAVKEEESEAEEEAQQPAKRSRTKKVNAKEGEEEPVEPVKRERHRKMNKASRDVDEDDGVKPQIQQSDDGVEAPVQKSQVTAKRERTRPGRKGKATQREEPQDADEDADHPPIKAQTKPDGDVETKDEAHAKNTPAAIPEGYIGALRQDDLNAGRTTMVAADTNMEEGDIGEGQAEAAEHAEETKGKTTKGTKGKTGRAKKIAKGRAK</sequence>
<dbReference type="PROSITE" id="PS50064">
    <property type="entry name" value="ZF_PARP_2"/>
    <property type="match status" value="1"/>
</dbReference>
<organism evidence="8 9">
    <name type="scientific">Cladophialophora psammophila CBS 110553</name>
    <dbReference type="NCBI Taxonomy" id="1182543"/>
    <lineage>
        <taxon>Eukaryota</taxon>
        <taxon>Fungi</taxon>
        <taxon>Dikarya</taxon>
        <taxon>Ascomycota</taxon>
        <taxon>Pezizomycotina</taxon>
        <taxon>Eurotiomycetes</taxon>
        <taxon>Chaetothyriomycetidae</taxon>
        <taxon>Chaetothyriales</taxon>
        <taxon>Herpotrichiellaceae</taxon>
        <taxon>Cladophialophora</taxon>
    </lineage>
</organism>
<evidence type="ECO:0000256" key="5">
    <source>
        <dbReference type="ARBA" id="ARBA00023242"/>
    </source>
</evidence>
<evidence type="ECO:0000259" key="7">
    <source>
        <dbReference type="PROSITE" id="PS50064"/>
    </source>
</evidence>
<feature type="compositionally biased region" description="Basic and acidic residues" evidence="6">
    <location>
        <begin position="314"/>
        <end position="336"/>
    </location>
</feature>
<dbReference type="SMART" id="SM01336">
    <property type="entry name" value="zf-PARP"/>
    <property type="match status" value="1"/>
</dbReference>
<dbReference type="GeneID" id="19198006"/>
<name>W9VKA9_9EURO</name>
<evidence type="ECO:0000256" key="1">
    <source>
        <dbReference type="ARBA" id="ARBA00004123"/>
    </source>
</evidence>
<keyword evidence="9" id="KW-1185">Reference proteome</keyword>